<dbReference type="AlphaFoldDB" id="A1WH52"/>
<name>A1WH52_VEREI</name>
<dbReference type="GO" id="GO:0008168">
    <property type="term" value="F:methyltransferase activity"/>
    <property type="evidence" value="ECO:0007669"/>
    <property type="project" value="UniProtKB-KW"/>
</dbReference>
<dbReference type="GO" id="GO:0032259">
    <property type="term" value="P:methylation"/>
    <property type="evidence" value="ECO:0007669"/>
    <property type="project" value="UniProtKB-KW"/>
</dbReference>
<dbReference type="PANTHER" id="PTHR13090">
    <property type="entry name" value="ARGININE-HYDROXYLASE NDUFAF5, MITOCHONDRIAL"/>
    <property type="match status" value="1"/>
</dbReference>
<keyword evidence="4" id="KW-1185">Reference proteome</keyword>
<dbReference type="InterPro" id="IPR050602">
    <property type="entry name" value="Malonyl-ACP_OMT"/>
</dbReference>
<proteinExistence type="predicted"/>
<dbReference type="STRING" id="391735.Veis_1187"/>
<dbReference type="Proteomes" id="UP000000374">
    <property type="component" value="Chromosome"/>
</dbReference>
<accession>A1WH52</accession>
<dbReference type="InterPro" id="IPR029063">
    <property type="entry name" value="SAM-dependent_MTases_sf"/>
</dbReference>
<evidence type="ECO:0000256" key="2">
    <source>
        <dbReference type="ARBA" id="ARBA00022679"/>
    </source>
</evidence>
<dbReference type="SUPFAM" id="SSF53335">
    <property type="entry name" value="S-adenosyl-L-methionine-dependent methyltransferases"/>
    <property type="match status" value="1"/>
</dbReference>
<dbReference type="EMBL" id="CP000542">
    <property type="protein sequence ID" value="ABM56959.1"/>
    <property type="molecule type" value="Genomic_DNA"/>
</dbReference>
<evidence type="ECO:0000313" key="3">
    <source>
        <dbReference type="EMBL" id="ABM56959.1"/>
    </source>
</evidence>
<keyword evidence="1" id="KW-0489">Methyltransferase</keyword>
<protein>
    <recommendedName>
        <fullName evidence="5">Biotin synthesis protein BioC</fullName>
    </recommendedName>
</protein>
<dbReference type="HOGENOM" id="CLU_046586_2_1_4"/>
<evidence type="ECO:0000313" key="4">
    <source>
        <dbReference type="Proteomes" id="UP000000374"/>
    </source>
</evidence>
<gene>
    <name evidence="3" type="ordered locus">Veis_1187</name>
</gene>
<dbReference type="PANTHER" id="PTHR13090:SF1">
    <property type="entry name" value="ARGININE-HYDROXYLASE NDUFAF5, MITOCHONDRIAL"/>
    <property type="match status" value="1"/>
</dbReference>
<dbReference type="Gene3D" id="3.40.50.150">
    <property type="entry name" value="Vaccinia Virus protein VP39"/>
    <property type="match status" value="1"/>
</dbReference>
<keyword evidence="2" id="KW-0808">Transferase</keyword>
<organism evidence="3 4">
    <name type="scientific">Verminephrobacter eiseniae (strain EF01-2)</name>
    <dbReference type="NCBI Taxonomy" id="391735"/>
    <lineage>
        <taxon>Bacteria</taxon>
        <taxon>Pseudomonadati</taxon>
        <taxon>Pseudomonadota</taxon>
        <taxon>Betaproteobacteria</taxon>
        <taxon>Burkholderiales</taxon>
        <taxon>Comamonadaceae</taxon>
        <taxon>Verminephrobacter</taxon>
    </lineage>
</organism>
<evidence type="ECO:0000256" key="1">
    <source>
        <dbReference type="ARBA" id="ARBA00022603"/>
    </source>
</evidence>
<reference evidence="4" key="1">
    <citation type="submission" date="2006-12" db="EMBL/GenBank/DDBJ databases">
        <title>Complete sequence of chromosome 1 of Verminephrobacter eiseniae EF01-2.</title>
        <authorList>
            <person name="Copeland A."/>
            <person name="Lucas S."/>
            <person name="Lapidus A."/>
            <person name="Barry K."/>
            <person name="Detter J.C."/>
            <person name="Glavina del Rio T."/>
            <person name="Dalin E."/>
            <person name="Tice H."/>
            <person name="Pitluck S."/>
            <person name="Chertkov O."/>
            <person name="Brettin T."/>
            <person name="Bruce D."/>
            <person name="Han C."/>
            <person name="Tapia R."/>
            <person name="Gilna P."/>
            <person name="Schmutz J."/>
            <person name="Larimer F."/>
            <person name="Land M."/>
            <person name="Hauser L."/>
            <person name="Kyrpides N."/>
            <person name="Kim E."/>
            <person name="Stahl D."/>
            <person name="Richardson P."/>
        </authorList>
    </citation>
    <scope>NUCLEOTIDE SEQUENCE [LARGE SCALE GENOMIC DNA]</scope>
    <source>
        <strain evidence="4">EF01-2</strain>
    </source>
</reference>
<evidence type="ECO:0008006" key="5">
    <source>
        <dbReference type="Google" id="ProtNLM"/>
    </source>
</evidence>
<dbReference type="KEGG" id="vei:Veis_1187"/>
<sequence>MNQYTRASPFPAMSSERPPSIDPVAAARWHAAAPAYSPWLHEEVARRMQERLQWLRQAPKSWCHWDAVRGGLQAQALISARYPQARCQVHESAGHCRPVAQQALASPWWNPSRWSAASPRFGMPDDASVQMLWANMALHMAADPQALIGQWQRALAVDGYLMFSCLGPDTLQELHAVYAALGWPPAGQTFTDMHDWGDMLVQAGFAEPVMDMEHIRLTFATPERLLQELRELGCNLHPQRFAALRGRRWREQLHRALAERLADPQHAGRLALTFEVIYGHALKPAPRVRVGPVSSVSLQDMRSILRPEGGKTGARRG</sequence>
<dbReference type="eggNOG" id="COG4106">
    <property type="taxonomic scope" value="Bacteria"/>
</dbReference>